<keyword evidence="1" id="KW-1133">Transmembrane helix</keyword>
<reference evidence="3 4" key="1">
    <citation type="submission" date="2016-03" db="EMBL/GenBank/DDBJ databases">
        <title>Comparative genomics of the ectomycorrhizal sister species Rhizopogon vinicolor and Rhizopogon vesiculosus (Basidiomycota: Boletales) reveals a divergence of the mating type B locus.</title>
        <authorList>
            <person name="Mujic A.B."/>
            <person name="Kuo A."/>
            <person name="Tritt A."/>
            <person name="Lipzen A."/>
            <person name="Chen C."/>
            <person name="Johnson J."/>
            <person name="Sharma A."/>
            <person name="Barry K."/>
            <person name="Grigoriev I.V."/>
            <person name="Spatafora J.W."/>
        </authorList>
    </citation>
    <scope>NUCLEOTIDE SEQUENCE [LARGE SCALE GENOMIC DNA]</scope>
    <source>
        <strain evidence="3 4">AM-OR11-056</strain>
    </source>
</reference>
<keyword evidence="4" id="KW-1185">Reference proteome</keyword>
<keyword evidence="1" id="KW-0472">Membrane</keyword>
<evidence type="ECO:0000313" key="4">
    <source>
        <dbReference type="Proteomes" id="UP000183567"/>
    </source>
</evidence>
<feature type="transmembrane region" description="Helical" evidence="1">
    <location>
        <begin position="97"/>
        <end position="120"/>
    </location>
</feature>
<dbReference type="EMBL" id="LVVM01004587">
    <property type="protein sequence ID" value="OJA12567.1"/>
    <property type="molecule type" value="Genomic_DNA"/>
</dbReference>
<evidence type="ECO:0000313" key="3">
    <source>
        <dbReference type="EMBL" id="OJA12567.1"/>
    </source>
</evidence>
<name>A0A1J8PVS3_9AGAM</name>
<organism evidence="3 4">
    <name type="scientific">Rhizopogon vesiculosus</name>
    <dbReference type="NCBI Taxonomy" id="180088"/>
    <lineage>
        <taxon>Eukaryota</taxon>
        <taxon>Fungi</taxon>
        <taxon>Dikarya</taxon>
        <taxon>Basidiomycota</taxon>
        <taxon>Agaricomycotina</taxon>
        <taxon>Agaricomycetes</taxon>
        <taxon>Agaricomycetidae</taxon>
        <taxon>Boletales</taxon>
        <taxon>Suillineae</taxon>
        <taxon>Rhizopogonaceae</taxon>
        <taxon>Rhizopogon</taxon>
    </lineage>
</organism>
<feature type="transmembrane region" description="Helical" evidence="1">
    <location>
        <begin position="140"/>
        <end position="161"/>
    </location>
</feature>
<feature type="domain" description="DUF6533" evidence="2">
    <location>
        <begin position="71"/>
        <end position="116"/>
    </location>
</feature>
<proteinExistence type="predicted"/>
<evidence type="ECO:0000259" key="2">
    <source>
        <dbReference type="Pfam" id="PF20151"/>
    </source>
</evidence>
<evidence type="ECO:0000256" key="1">
    <source>
        <dbReference type="SAM" id="Phobius"/>
    </source>
</evidence>
<protein>
    <recommendedName>
        <fullName evidence="2">DUF6533 domain-containing protein</fullName>
    </recommendedName>
</protein>
<dbReference type="Proteomes" id="UP000183567">
    <property type="component" value="Unassembled WGS sequence"/>
</dbReference>
<comment type="caution">
    <text evidence="3">The sequence shown here is derived from an EMBL/GenBank/DDBJ whole genome shotgun (WGS) entry which is preliminary data.</text>
</comment>
<gene>
    <name evidence="3" type="ORF">AZE42_09270</name>
</gene>
<feature type="transmembrane region" description="Helical" evidence="1">
    <location>
        <begin position="64"/>
        <end position="85"/>
    </location>
</feature>
<accession>A0A1J8PVS3</accession>
<sequence length="268" mass="30058">MVNPAYWGQSAHLELARPHTYFMVFMHTEQTIKVRAHDVRSSIPSKLWCFVTVLSRFVVDPIHYFPFSTAITVAPAAVWAFDYCLTFEHEVYLFTSISRWSITTVMFIIARYSPIVWIISDIYVLNIKQDCWGFPDSYLAGYRSSALFELTAIAVTLYHSLRPPTSMRAVSKLASTLRKGSLLYALSLLAISVANIVTLSLALSDGQNGVLDVFQGVLHGVLASRILFELRAQATDRGGELDVEDTYVPSSGLRFASERIPMAPLSYK</sequence>
<dbReference type="OrthoDB" id="3350812at2759"/>
<dbReference type="Pfam" id="PF20151">
    <property type="entry name" value="DUF6533"/>
    <property type="match status" value="1"/>
</dbReference>
<dbReference type="AlphaFoldDB" id="A0A1J8PVS3"/>
<dbReference type="InterPro" id="IPR045340">
    <property type="entry name" value="DUF6533"/>
</dbReference>
<feature type="transmembrane region" description="Helical" evidence="1">
    <location>
        <begin position="182"/>
        <end position="203"/>
    </location>
</feature>
<keyword evidence="1" id="KW-0812">Transmembrane</keyword>